<gene>
    <name evidence="3" type="ORF">APZ42_013265</name>
</gene>
<name>A0A162R5A7_9CRUS</name>
<dbReference type="GO" id="GO:0005615">
    <property type="term" value="C:extracellular space"/>
    <property type="evidence" value="ECO:0007669"/>
    <property type="project" value="TreeGrafter"/>
</dbReference>
<dbReference type="STRING" id="35525.A0A162R5A7"/>
<dbReference type="PANTHER" id="PTHR10900:SF120">
    <property type="entry name" value="MUCIN-5AC-RELATED"/>
    <property type="match status" value="1"/>
</dbReference>
<sequence length="160" mass="17232">MKLSLLFLGLFLVATSLSNPAPESIMELLLKARQDRLSTLVQAIQAAGLAETLQKEGPFTLFAPVNDAFKKLPEESVAKLTATPTELKKFLLRHVVKGNIPLSELKTGDLTSLEGGISKITVSAPDNITVDKAKIYAPMNLTSTTAVNGVIHFIDHVLLP</sequence>
<dbReference type="AlphaFoldDB" id="A0A162R5A7"/>
<dbReference type="Gene3D" id="2.30.180.10">
    <property type="entry name" value="FAS1 domain"/>
    <property type="match status" value="1"/>
</dbReference>
<evidence type="ECO:0000313" key="3">
    <source>
        <dbReference type="EMBL" id="KZS20247.1"/>
    </source>
</evidence>
<dbReference type="GO" id="GO:0050839">
    <property type="term" value="F:cell adhesion molecule binding"/>
    <property type="evidence" value="ECO:0007669"/>
    <property type="project" value="TreeGrafter"/>
</dbReference>
<dbReference type="Pfam" id="PF02469">
    <property type="entry name" value="Fasciclin"/>
    <property type="match status" value="1"/>
</dbReference>
<feature type="domain" description="FAS1" evidence="2">
    <location>
        <begin position="24"/>
        <end position="158"/>
    </location>
</feature>
<dbReference type="FunFam" id="2.30.180.10:FF:000032">
    <property type="entry name" value="Fasciclin domain-containing protein, putative"/>
    <property type="match status" value="1"/>
</dbReference>
<dbReference type="GO" id="GO:0031012">
    <property type="term" value="C:extracellular matrix"/>
    <property type="evidence" value="ECO:0007669"/>
    <property type="project" value="TreeGrafter"/>
</dbReference>
<dbReference type="SUPFAM" id="SSF82153">
    <property type="entry name" value="FAS1 domain"/>
    <property type="match status" value="1"/>
</dbReference>
<dbReference type="Proteomes" id="UP000076858">
    <property type="component" value="Unassembled WGS sequence"/>
</dbReference>
<dbReference type="PANTHER" id="PTHR10900">
    <property type="entry name" value="PERIOSTIN-RELATED"/>
    <property type="match status" value="1"/>
</dbReference>
<dbReference type="OrthoDB" id="286301at2759"/>
<evidence type="ECO:0000259" key="2">
    <source>
        <dbReference type="PROSITE" id="PS50213"/>
    </source>
</evidence>
<comment type="caution">
    <text evidence="3">The sequence shown here is derived from an EMBL/GenBank/DDBJ whole genome shotgun (WGS) entry which is preliminary data.</text>
</comment>
<keyword evidence="1" id="KW-0732">Signal</keyword>
<dbReference type="InterPro" id="IPR000782">
    <property type="entry name" value="FAS1_domain"/>
</dbReference>
<dbReference type="InterPro" id="IPR036378">
    <property type="entry name" value="FAS1_dom_sf"/>
</dbReference>
<proteinExistence type="predicted"/>
<dbReference type="PROSITE" id="PS50213">
    <property type="entry name" value="FAS1"/>
    <property type="match status" value="1"/>
</dbReference>
<protein>
    <recommendedName>
        <fullName evidence="2">FAS1 domain-containing protein</fullName>
    </recommendedName>
</protein>
<feature type="signal peptide" evidence="1">
    <location>
        <begin position="1"/>
        <end position="18"/>
    </location>
</feature>
<feature type="chain" id="PRO_5007838843" description="FAS1 domain-containing protein" evidence="1">
    <location>
        <begin position="19"/>
        <end position="160"/>
    </location>
</feature>
<accession>A0A162R5A7</accession>
<dbReference type="SMART" id="SM00554">
    <property type="entry name" value="FAS1"/>
    <property type="match status" value="1"/>
</dbReference>
<reference evidence="3 4" key="1">
    <citation type="submission" date="2016-03" db="EMBL/GenBank/DDBJ databases">
        <title>EvidentialGene: Evidence-directed Construction of Genes on Genomes.</title>
        <authorList>
            <person name="Gilbert D.G."/>
            <person name="Choi J.-H."/>
            <person name="Mockaitis K."/>
            <person name="Colbourne J."/>
            <person name="Pfrender M."/>
        </authorList>
    </citation>
    <scope>NUCLEOTIDE SEQUENCE [LARGE SCALE GENOMIC DNA]</scope>
    <source>
        <strain evidence="3 4">Xinb3</strain>
        <tissue evidence="3">Complete organism</tissue>
    </source>
</reference>
<dbReference type="GO" id="GO:0030198">
    <property type="term" value="P:extracellular matrix organization"/>
    <property type="evidence" value="ECO:0007669"/>
    <property type="project" value="TreeGrafter"/>
</dbReference>
<evidence type="ECO:0000313" key="4">
    <source>
        <dbReference type="Proteomes" id="UP000076858"/>
    </source>
</evidence>
<dbReference type="EMBL" id="LRGB01000243">
    <property type="protein sequence ID" value="KZS20247.1"/>
    <property type="molecule type" value="Genomic_DNA"/>
</dbReference>
<evidence type="ECO:0000256" key="1">
    <source>
        <dbReference type="SAM" id="SignalP"/>
    </source>
</evidence>
<keyword evidence="4" id="KW-1185">Reference proteome</keyword>
<dbReference type="GO" id="GO:0007155">
    <property type="term" value="P:cell adhesion"/>
    <property type="evidence" value="ECO:0007669"/>
    <property type="project" value="TreeGrafter"/>
</dbReference>
<dbReference type="InterPro" id="IPR050904">
    <property type="entry name" value="Adhesion/Biosynth-related"/>
</dbReference>
<organism evidence="3 4">
    <name type="scientific">Daphnia magna</name>
    <dbReference type="NCBI Taxonomy" id="35525"/>
    <lineage>
        <taxon>Eukaryota</taxon>
        <taxon>Metazoa</taxon>
        <taxon>Ecdysozoa</taxon>
        <taxon>Arthropoda</taxon>
        <taxon>Crustacea</taxon>
        <taxon>Branchiopoda</taxon>
        <taxon>Diplostraca</taxon>
        <taxon>Cladocera</taxon>
        <taxon>Anomopoda</taxon>
        <taxon>Daphniidae</taxon>
        <taxon>Daphnia</taxon>
    </lineage>
</organism>